<evidence type="ECO:0000313" key="13">
    <source>
        <dbReference type="Proteomes" id="UP000177625"/>
    </source>
</evidence>
<keyword evidence="2" id="KW-0812">Transmembrane</keyword>
<dbReference type="GO" id="GO:0016020">
    <property type="term" value="C:membrane"/>
    <property type="evidence" value="ECO:0007669"/>
    <property type="project" value="UniProtKB-SubCell"/>
</dbReference>
<keyword evidence="5" id="KW-0472">Membrane</keyword>
<reference evidence="13" key="1">
    <citation type="submission" date="2016-03" db="EMBL/GenBank/DDBJ databases">
        <authorList>
            <person name="Guldener U."/>
        </authorList>
    </citation>
    <scope>NUCLEOTIDE SEQUENCE [LARGE SCALE GENOMIC DNA]</scope>
</reference>
<dbReference type="PANTHER" id="PTHR35518:SF2">
    <property type="entry name" value="MAINTENANCE OF TELOMERE CAPPING PROTEIN 6"/>
    <property type="match status" value="1"/>
</dbReference>
<dbReference type="Proteomes" id="UP000177625">
    <property type="component" value="Unassembled WGS sequence"/>
</dbReference>
<keyword evidence="13" id="KW-1185">Reference proteome</keyword>
<organism evidence="12 13">
    <name type="scientific">Rhynchosporium secalis</name>
    <name type="common">Barley scald fungus</name>
    <dbReference type="NCBI Taxonomy" id="38038"/>
    <lineage>
        <taxon>Eukaryota</taxon>
        <taxon>Fungi</taxon>
        <taxon>Dikarya</taxon>
        <taxon>Ascomycota</taxon>
        <taxon>Pezizomycotina</taxon>
        <taxon>Leotiomycetes</taxon>
        <taxon>Helotiales</taxon>
        <taxon>Ploettnerulaceae</taxon>
        <taxon>Rhynchosporium</taxon>
    </lineage>
</organism>
<feature type="compositionally biased region" description="Low complexity" evidence="10">
    <location>
        <begin position="150"/>
        <end position="159"/>
    </location>
</feature>
<keyword evidence="6" id="KW-0325">Glycoprotein</keyword>
<dbReference type="GO" id="GO:0030246">
    <property type="term" value="F:carbohydrate binding"/>
    <property type="evidence" value="ECO:0007669"/>
    <property type="project" value="UniProtKB-KW"/>
</dbReference>
<evidence type="ECO:0000256" key="8">
    <source>
        <dbReference type="ARBA" id="ARBA00038159"/>
    </source>
</evidence>
<feature type="compositionally biased region" description="Low complexity" evidence="10">
    <location>
        <begin position="122"/>
        <end position="140"/>
    </location>
</feature>
<evidence type="ECO:0000256" key="1">
    <source>
        <dbReference type="ARBA" id="ARBA00004479"/>
    </source>
</evidence>
<evidence type="ECO:0000256" key="10">
    <source>
        <dbReference type="SAM" id="MobiDB-lite"/>
    </source>
</evidence>
<dbReference type="EMBL" id="FJVC01000367">
    <property type="protein sequence ID" value="CZT49081.1"/>
    <property type="molecule type" value="Genomic_DNA"/>
</dbReference>
<proteinExistence type="inferred from homology"/>
<evidence type="ECO:0000256" key="2">
    <source>
        <dbReference type="ARBA" id="ARBA00022692"/>
    </source>
</evidence>
<comment type="similarity">
    <text evidence="8">Belongs to the MTC6 family.</text>
</comment>
<evidence type="ECO:0000256" key="9">
    <source>
        <dbReference type="ARBA" id="ARBA00039865"/>
    </source>
</evidence>
<evidence type="ECO:0000313" key="12">
    <source>
        <dbReference type="EMBL" id="CZT49081.1"/>
    </source>
</evidence>
<protein>
    <recommendedName>
        <fullName evidence="9">Maintenance of telomere capping protein 6</fullName>
    </recommendedName>
</protein>
<gene>
    <name evidence="12" type="ORF">RSE6_09869</name>
</gene>
<feature type="region of interest" description="Disordered" evidence="10">
    <location>
        <begin position="122"/>
        <end position="141"/>
    </location>
</feature>
<evidence type="ECO:0000256" key="4">
    <source>
        <dbReference type="ARBA" id="ARBA00022989"/>
    </source>
</evidence>
<accession>A0A1E1MIX6</accession>
<dbReference type="InterPro" id="IPR051008">
    <property type="entry name" value="Telomere_Capping_Maintenance"/>
</dbReference>
<evidence type="ECO:0000256" key="6">
    <source>
        <dbReference type="ARBA" id="ARBA00023180"/>
    </source>
</evidence>
<feature type="domain" description="MTC6 partial TIM-barrel" evidence="11">
    <location>
        <begin position="20"/>
        <end position="454"/>
    </location>
</feature>
<feature type="region of interest" description="Disordered" evidence="10">
    <location>
        <begin position="150"/>
        <end position="171"/>
    </location>
</feature>
<dbReference type="PANTHER" id="PTHR35518">
    <property type="entry name" value="MAINTENANCE OF TELOMOERE CAPPING"/>
    <property type="match status" value="1"/>
</dbReference>
<evidence type="ECO:0000256" key="3">
    <source>
        <dbReference type="ARBA" id="ARBA00022729"/>
    </source>
</evidence>
<dbReference type="InterPro" id="IPR057530">
    <property type="entry name" value="TIM-barrel_MTC6"/>
</dbReference>
<evidence type="ECO:0000259" key="11">
    <source>
        <dbReference type="Pfam" id="PF25506"/>
    </source>
</evidence>
<dbReference type="Pfam" id="PF25506">
    <property type="entry name" value="TIM-barrel_MTC6"/>
    <property type="match status" value="1"/>
</dbReference>
<comment type="function">
    <text evidence="7">May be involved in telomere capping.</text>
</comment>
<comment type="subcellular location">
    <subcellularLocation>
        <location evidence="1">Membrane</location>
        <topology evidence="1">Single-pass type I membrane protein</topology>
    </subcellularLocation>
</comment>
<dbReference type="AlphaFoldDB" id="A0A1E1MIX6"/>
<keyword evidence="4" id="KW-1133">Transmembrane helix</keyword>
<keyword evidence="3" id="KW-0732">Signal</keyword>
<sequence length="633" mass="69325">MSENYTPRPDTQSVPPYNTVVLSQRDLGLRVPINFVTDPGVSLKAACFNENRYEDDSAGDCISDLLAVGFRRFELDLYWNDARKVWSFCPVAIPPVIANLTPLSTVTPFPYPITNSNFSQFPSPATISSPTPQSSSLTSPNLNARQMTASTLASPSPTSMDEPSLGQSLPSTSSVLDLSNNPLVAIGPYVCTTTINLSTFTSLLLDYIQKTETTLQAHLLYLILNIHAASSELDPGGPAPLPSILPHGSSELLGELFAENLTNYIYSEFNLLSDRVNLNDSWYNIREEAYRPVNGYYDTTRTPNGVLTTEDGWPSEGYIEFANSKRLLVGYGNIDPQMSDYNFTGDAGTIFRDGFIQDLQRNVTATADGVITSGCFMNNDTIELAQRNSSWAVLSSLPSFGNPTAASADLTPLLNLTSSATNCGISPHLNTTLLGTSASTNSSPYSAFSQSTIWSWAPNEPQNASTTSDSPSPDSRIFRCAISNKDRDGRWVVDNCSAKRFAACQASSQPYNWTITDEETVYSFAAAYCPEAYTFAAPRTALENAYLTLAMQRSGRNWNGHGAWVDFNSLDIEGCWVTGGQKYVPPLFISSILHLYSTSKYMPVLALITSFYRLVKNSEVHEQCSVIHSVLFR</sequence>
<keyword evidence="12" id="KW-0430">Lectin</keyword>
<name>A0A1E1MIX6_RHYSE</name>
<evidence type="ECO:0000256" key="7">
    <source>
        <dbReference type="ARBA" id="ARBA00037703"/>
    </source>
</evidence>
<evidence type="ECO:0000256" key="5">
    <source>
        <dbReference type="ARBA" id="ARBA00023136"/>
    </source>
</evidence>